<feature type="transmembrane region" description="Helical" evidence="4">
    <location>
        <begin position="12"/>
        <end position="29"/>
    </location>
</feature>
<accession>A0A5R9Q443</accession>
<evidence type="ECO:0000313" key="6">
    <source>
        <dbReference type="EMBL" id="TLX47931.1"/>
    </source>
</evidence>
<keyword evidence="4" id="KW-1133">Transmembrane helix</keyword>
<evidence type="ECO:0000259" key="5">
    <source>
        <dbReference type="Pfam" id="PF07730"/>
    </source>
</evidence>
<evidence type="ECO:0000313" key="7">
    <source>
        <dbReference type="Proteomes" id="UP000309186"/>
    </source>
</evidence>
<dbReference type="GO" id="GO:0046983">
    <property type="term" value="F:protein dimerization activity"/>
    <property type="evidence" value="ECO:0007669"/>
    <property type="project" value="InterPro"/>
</dbReference>
<dbReference type="PANTHER" id="PTHR24421">
    <property type="entry name" value="NITRATE/NITRITE SENSOR PROTEIN NARX-RELATED"/>
    <property type="match status" value="1"/>
</dbReference>
<dbReference type="Proteomes" id="UP000309186">
    <property type="component" value="Unassembled WGS sequence"/>
</dbReference>
<dbReference type="CDD" id="cd16917">
    <property type="entry name" value="HATPase_UhpB-NarQ-NarX-like"/>
    <property type="match status" value="1"/>
</dbReference>
<feature type="transmembrane region" description="Helical" evidence="4">
    <location>
        <begin position="94"/>
        <end position="121"/>
    </location>
</feature>
<keyword evidence="4" id="KW-0472">Membrane</keyword>
<dbReference type="EMBL" id="PPSW01000008">
    <property type="protein sequence ID" value="TLX47931.1"/>
    <property type="molecule type" value="Genomic_DNA"/>
</dbReference>
<dbReference type="GO" id="GO:0016020">
    <property type="term" value="C:membrane"/>
    <property type="evidence" value="ECO:0007669"/>
    <property type="project" value="InterPro"/>
</dbReference>
<reference evidence="6 7" key="1">
    <citation type="submission" date="2018-01" db="EMBL/GenBank/DDBJ databases">
        <title>Co-occurrence of chitin degradation, pigmentation and bioactivity in marine Pseudoalteromonas.</title>
        <authorList>
            <person name="Paulsen S."/>
            <person name="Gram L."/>
            <person name="Machado H."/>
        </authorList>
    </citation>
    <scope>NUCLEOTIDE SEQUENCE [LARGE SCALE GENOMIC DNA]</scope>
    <source>
        <strain evidence="6 7">S3663</strain>
    </source>
</reference>
<evidence type="ECO:0000256" key="2">
    <source>
        <dbReference type="ARBA" id="ARBA00022777"/>
    </source>
</evidence>
<evidence type="ECO:0000256" key="1">
    <source>
        <dbReference type="ARBA" id="ARBA00022679"/>
    </source>
</evidence>
<dbReference type="PANTHER" id="PTHR24421:SF59">
    <property type="entry name" value="OXYGEN SENSOR HISTIDINE KINASE NREB"/>
    <property type="match status" value="1"/>
</dbReference>
<organism evidence="6 7">
    <name type="scientific">Pseudoalteromonas phenolica</name>
    <dbReference type="NCBI Taxonomy" id="161398"/>
    <lineage>
        <taxon>Bacteria</taxon>
        <taxon>Pseudomonadati</taxon>
        <taxon>Pseudomonadota</taxon>
        <taxon>Gammaproteobacteria</taxon>
        <taxon>Alteromonadales</taxon>
        <taxon>Pseudoalteromonadaceae</taxon>
        <taxon>Pseudoalteromonas</taxon>
    </lineage>
</organism>
<dbReference type="InterPro" id="IPR011712">
    <property type="entry name" value="Sig_transdc_His_kin_sub3_dim/P"/>
</dbReference>
<dbReference type="Gene3D" id="1.20.5.1930">
    <property type="match status" value="1"/>
</dbReference>
<dbReference type="RefSeq" id="WP_138479964.1">
    <property type="nucleotide sequence ID" value="NZ_PPSW01000008.1"/>
</dbReference>
<feature type="transmembrane region" description="Helical" evidence="4">
    <location>
        <begin position="65"/>
        <end position="88"/>
    </location>
</feature>
<evidence type="ECO:0000256" key="3">
    <source>
        <dbReference type="ARBA" id="ARBA00023012"/>
    </source>
</evidence>
<keyword evidence="1" id="KW-0808">Transferase</keyword>
<feature type="domain" description="Signal transduction histidine kinase subgroup 3 dimerisation and phosphoacceptor" evidence="5">
    <location>
        <begin position="185"/>
        <end position="247"/>
    </location>
</feature>
<dbReference type="AlphaFoldDB" id="A0A5R9Q443"/>
<dbReference type="Gene3D" id="3.30.565.10">
    <property type="entry name" value="Histidine kinase-like ATPase, C-terminal domain"/>
    <property type="match status" value="1"/>
</dbReference>
<feature type="transmembrane region" description="Helical" evidence="4">
    <location>
        <begin position="35"/>
        <end position="53"/>
    </location>
</feature>
<name>A0A5R9Q443_9GAMM</name>
<feature type="transmembrane region" description="Helical" evidence="4">
    <location>
        <begin position="133"/>
        <end position="150"/>
    </location>
</feature>
<dbReference type="OrthoDB" id="9797605at2"/>
<proteinExistence type="predicted"/>
<protein>
    <submittedName>
        <fullName evidence="6">Two-component system sensor protein</fullName>
    </submittedName>
</protein>
<dbReference type="InterPro" id="IPR050482">
    <property type="entry name" value="Sensor_HK_TwoCompSys"/>
</dbReference>
<keyword evidence="2" id="KW-0418">Kinase</keyword>
<evidence type="ECO:0000256" key="4">
    <source>
        <dbReference type="SAM" id="Phobius"/>
    </source>
</evidence>
<dbReference type="InterPro" id="IPR036890">
    <property type="entry name" value="HATPase_C_sf"/>
</dbReference>
<dbReference type="SUPFAM" id="SSF55874">
    <property type="entry name" value="ATPase domain of HSP90 chaperone/DNA topoisomerase II/histidine kinase"/>
    <property type="match status" value="1"/>
</dbReference>
<sequence length="374" mass="41809">MKLLQHFDFADAAAIGTWAIIAGVTFYVLPYESDLWAYMSLFCCYLGCFIAATRKASDFEISLNIRYAFLIGQITSAFVLMVLLPFDFLPILSIIWAAVLPAFFRFKVALFMVISVVIAWFSLEAYLTKENTFFAGLLFGTFHIFALMAHHQTILATRAKEVLEQKNAELLATQHLLAEANKQSERTRIARDLHDLLGHHLTALTINLQVASHLTEGEAKDKVLQCHQLSKLLLSDVREAVSTLRDNQQLDLLTALKTLHAPGLKIVLNVKDQLSVEDLQIAETILRCCQEALTNTLRHSKATAIFITLTVDNSHYHLTIQDNGSAPLHINMGNGLKGMKERVEQLNGRFSLSTSANVLAYDIVLPKNGVTHEQ</sequence>
<dbReference type="GO" id="GO:0000155">
    <property type="term" value="F:phosphorelay sensor kinase activity"/>
    <property type="evidence" value="ECO:0007669"/>
    <property type="project" value="InterPro"/>
</dbReference>
<keyword evidence="3" id="KW-0902">Two-component regulatory system</keyword>
<comment type="caution">
    <text evidence="6">The sequence shown here is derived from an EMBL/GenBank/DDBJ whole genome shotgun (WGS) entry which is preliminary data.</text>
</comment>
<keyword evidence="4" id="KW-0812">Transmembrane</keyword>
<dbReference type="Pfam" id="PF07730">
    <property type="entry name" value="HisKA_3"/>
    <property type="match status" value="1"/>
</dbReference>
<gene>
    <name evidence="6" type="ORF">C1E24_06760</name>
</gene>